<proteinExistence type="predicted"/>
<dbReference type="EMBL" id="JAFCMP010000083">
    <property type="protein sequence ID" value="KAG5187767.1"/>
    <property type="molecule type" value="Genomic_DNA"/>
</dbReference>
<gene>
    <name evidence="2" type="ORF">JKP88DRAFT_234949</name>
</gene>
<reference evidence="2" key="1">
    <citation type="submission" date="2021-02" db="EMBL/GenBank/DDBJ databases">
        <title>First Annotated Genome of the Yellow-green Alga Tribonema minus.</title>
        <authorList>
            <person name="Mahan K.M."/>
        </authorList>
    </citation>
    <scope>NUCLEOTIDE SEQUENCE</scope>
    <source>
        <strain evidence="2">UTEX B ZZ1240</strain>
    </source>
</reference>
<evidence type="ECO:0000313" key="3">
    <source>
        <dbReference type="Proteomes" id="UP000664859"/>
    </source>
</evidence>
<sequence length="88" mass="9470">LQRRLLHPYSGCTGFLEAVLLIWCAVTTQCCTVLPKGEHLATAYDLLSALRCTAPHQHIAILHGKCSLSTGAGTWSSQQASAFRDGCI</sequence>
<accession>A0A836CIY1</accession>
<evidence type="ECO:0000313" key="2">
    <source>
        <dbReference type="EMBL" id="KAG5187767.1"/>
    </source>
</evidence>
<comment type="caution">
    <text evidence="2">The sequence shown here is derived from an EMBL/GenBank/DDBJ whole genome shotgun (WGS) entry which is preliminary data.</text>
</comment>
<protein>
    <recommendedName>
        <fullName evidence="4">Secreted protein</fullName>
    </recommendedName>
</protein>
<keyword evidence="3" id="KW-1185">Reference proteome</keyword>
<feature type="signal peptide" evidence="1">
    <location>
        <begin position="1"/>
        <end position="30"/>
    </location>
</feature>
<feature type="chain" id="PRO_5032878633" description="Secreted protein" evidence="1">
    <location>
        <begin position="31"/>
        <end position="88"/>
    </location>
</feature>
<organism evidence="2 3">
    <name type="scientific">Tribonema minus</name>
    <dbReference type="NCBI Taxonomy" id="303371"/>
    <lineage>
        <taxon>Eukaryota</taxon>
        <taxon>Sar</taxon>
        <taxon>Stramenopiles</taxon>
        <taxon>Ochrophyta</taxon>
        <taxon>PX clade</taxon>
        <taxon>Xanthophyceae</taxon>
        <taxon>Tribonematales</taxon>
        <taxon>Tribonemataceae</taxon>
        <taxon>Tribonema</taxon>
    </lineage>
</organism>
<keyword evidence="1" id="KW-0732">Signal</keyword>
<dbReference type="Proteomes" id="UP000664859">
    <property type="component" value="Unassembled WGS sequence"/>
</dbReference>
<dbReference type="AlphaFoldDB" id="A0A836CIY1"/>
<evidence type="ECO:0008006" key="4">
    <source>
        <dbReference type="Google" id="ProtNLM"/>
    </source>
</evidence>
<name>A0A836CIY1_9STRA</name>
<evidence type="ECO:0000256" key="1">
    <source>
        <dbReference type="SAM" id="SignalP"/>
    </source>
</evidence>
<feature type="non-terminal residue" evidence="2">
    <location>
        <position position="1"/>
    </location>
</feature>